<reference evidence="2" key="1">
    <citation type="submission" date="2014-05" db="EMBL/GenBank/DDBJ databases">
        <title>The transcriptome of the halophilic microalga Tetraselmis sp. GSL018 isolated from the Great Salt Lake, Utah.</title>
        <authorList>
            <person name="Jinkerson R.E."/>
            <person name="D'Adamo S."/>
            <person name="Posewitz M.C."/>
        </authorList>
    </citation>
    <scope>NUCLEOTIDE SEQUENCE</scope>
    <source>
        <strain evidence="2">GSL018</strain>
    </source>
</reference>
<protein>
    <submittedName>
        <fullName evidence="2">Low-co2 inducible protein</fullName>
    </submittedName>
</protein>
<dbReference type="PANTHER" id="PTHR38016:SF1">
    <property type="entry name" value="LIMITING CO2-INDUCIBLE PROTEIN B_C BETA CARBONYIC ANHYDRASE DOMAIN-CONTAINING PROTEIN"/>
    <property type="match status" value="1"/>
</dbReference>
<dbReference type="PANTHER" id="PTHR38016">
    <property type="entry name" value="UNNAMED PRODUCT"/>
    <property type="match status" value="1"/>
</dbReference>
<accession>A0A061SHI7</accession>
<feature type="domain" description="Limiting CO2-inducible protein B/C beta carbonyic anhydrase" evidence="1">
    <location>
        <begin position="1"/>
        <end position="167"/>
    </location>
</feature>
<dbReference type="Pfam" id="PF18599">
    <property type="entry name" value="LCIB_C_CA"/>
    <property type="match status" value="1"/>
</dbReference>
<evidence type="ECO:0000259" key="1">
    <source>
        <dbReference type="Pfam" id="PF18599"/>
    </source>
</evidence>
<name>A0A061SHI7_9CHLO</name>
<dbReference type="EMBL" id="GBEZ01000271">
    <property type="protein sequence ID" value="JAC84602.1"/>
    <property type="molecule type" value="Transcribed_RNA"/>
</dbReference>
<gene>
    <name evidence="2" type="ORF">TSPGSL018_582</name>
</gene>
<dbReference type="InterPro" id="IPR040703">
    <property type="entry name" value="LCIB/C_CA"/>
</dbReference>
<proteinExistence type="predicted"/>
<sequence length="250" mass="27166">LKAGLSHSPESLTGKRRYIFFSFPHIGIDSHGNIGNIARHGQHKISHACGAIAAALQVFKESGVEEHIGSPGGHDPEDPEFSILKQNLARRVIKEGRSSKELDLVELTNIAEREISQELEVLVSRAVDPKDADYAVITGVQIHNTGMDFDGEEPNLEFVAPTTVAVVVNGERMDIDLPKLPAATPRQVRVLTGRQTDPTSKHMCVSTGTSTLSSVDIQALSRMTSLPKGNLTKQRSDAFQLLLDASETTR</sequence>
<feature type="non-terminal residue" evidence="2">
    <location>
        <position position="1"/>
    </location>
</feature>
<organism evidence="2">
    <name type="scientific">Tetraselmis sp. GSL018</name>
    <dbReference type="NCBI Taxonomy" id="582737"/>
    <lineage>
        <taxon>Eukaryota</taxon>
        <taxon>Viridiplantae</taxon>
        <taxon>Chlorophyta</taxon>
        <taxon>core chlorophytes</taxon>
        <taxon>Chlorodendrophyceae</taxon>
        <taxon>Chlorodendrales</taxon>
        <taxon>Chlorodendraceae</taxon>
        <taxon>Tetraselmis</taxon>
    </lineage>
</organism>
<dbReference type="AlphaFoldDB" id="A0A061SHI7"/>
<evidence type="ECO:0000313" key="2">
    <source>
        <dbReference type="EMBL" id="JAC84602.1"/>
    </source>
</evidence>